<dbReference type="EMBL" id="CP054142">
    <property type="protein sequence ID" value="QTQ13613.1"/>
    <property type="molecule type" value="Genomic_DNA"/>
</dbReference>
<dbReference type="InterPro" id="IPR018739">
    <property type="entry name" value="DUF2281"/>
</dbReference>
<dbReference type="KEGG" id="tpav:HRQ91_03595"/>
<protein>
    <submittedName>
        <fullName evidence="2">DUF2281 domain-containing protein</fullName>
    </submittedName>
</protein>
<feature type="domain" description="DUF2281" evidence="1">
    <location>
        <begin position="6"/>
        <end position="68"/>
    </location>
</feature>
<reference evidence="2 3" key="1">
    <citation type="journal article" date="2021" name="Microbiol. Resour. Announc.">
        <title>Complete Genome Sequences of Three Human Oral Treponema parvum Isolates.</title>
        <authorList>
            <person name="Zeng H."/>
            <person name="Watt R.M."/>
        </authorList>
    </citation>
    <scope>NUCLEOTIDE SEQUENCE [LARGE SCALE GENOMIC DNA]</scope>
    <source>
        <strain evidence="2 3">ATCC 700770</strain>
    </source>
</reference>
<dbReference type="AlphaFoldDB" id="A0A975F3F4"/>
<name>A0A975F3F4_9SPIR</name>
<dbReference type="Pfam" id="PF10047">
    <property type="entry name" value="DUF2281"/>
    <property type="match status" value="1"/>
</dbReference>
<proteinExistence type="predicted"/>
<dbReference type="Proteomes" id="UP000671908">
    <property type="component" value="Chromosome"/>
</dbReference>
<sequence>MPYSVLEKKINSLNAEQRQSVFDYVNFLVEQNNVGKEKKTIRRTPGGLSGAFYMADDFDETPECFRDYV</sequence>
<gene>
    <name evidence="2" type="ORF">HRQ91_03595</name>
</gene>
<evidence type="ECO:0000313" key="2">
    <source>
        <dbReference type="EMBL" id="QTQ13613.1"/>
    </source>
</evidence>
<evidence type="ECO:0000313" key="3">
    <source>
        <dbReference type="Proteomes" id="UP000671908"/>
    </source>
</evidence>
<accession>A0A975F3F4</accession>
<dbReference type="RefSeq" id="WP_210120301.1">
    <property type="nucleotide sequence ID" value="NZ_CP054142.1"/>
</dbReference>
<evidence type="ECO:0000259" key="1">
    <source>
        <dbReference type="Pfam" id="PF10047"/>
    </source>
</evidence>
<keyword evidence="3" id="KW-1185">Reference proteome</keyword>
<organism evidence="2 3">
    <name type="scientific">Treponema parvum</name>
    <dbReference type="NCBI Taxonomy" id="138851"/>
    <lineage>
        <taxon>Bacteria</taxon>
        <taxon>Pseudomonadati</taxon>
        <taxon>Spirochaetota</taxon>
        <taxon>Spirochaetia</taxon>
        <taxon>Spirochaetales</taxon>
        <taxon>Treponemataceae</taxon>
        <taxon>Treponema</taxon>
    </lineage>
</organism>